<sequence>MRVLVTGASGMLGGAVAAALVARGDEVRTLQRRPSGVEGTHDVRGDITDRAPVAAALDGVDGVVHLAARVGIVGTEQQFVEANIVGTQVLLDAARAAGVPRFVFVSSPSVAHAGHSLVGVGAAPADPDSARGHYSRTKAAAEQLALGVDSPS</sequence>
<dbReference type="Gene3D" id="3.40.50.720">
    <property type="entry name" value="NAD(P)-binding Rossmann-like Domain"/>
    <property type="match status" value="1"/>
</dbReference>
<accession>A0ABX0GZV4</accession>
<name>A0ABX0GZV4_9ACTN</name>
<dbReference type="PANTHER" id="PTHR48079:SF6">
    <property type="entry name" value="NAD(P)-BINDING DOMAIN-CONTAINING PROTEIN-RELATED"/>
    <property type="match status" value="1"/>
</dbReference>
<dbReference type="InterPro" id="IPR036291">
    <property type="entry name" value="NAD(P)-bd_dom_sf"/>
</dbReference>
<protein>
    <submittedName>
        <fullName evidence="2">NAD-dependent epimerase/dehydratase family protein</fullName>
    </submittedName>
</protein>
<dbReference type="Proteomes" id="UP000800981">
    <property type="component" value="Unassembled WGS sequence"/>
</dbReference>
<organism evidence="2 3">
    <name type="scientific">Motilibacter deserti</name>
    <dbReference type="NCBI Taxonomy" id="2714956"/>
    <lineage>
        <taxon>Bacteria</taxon>
        <taxon>Bacillati</taxon>
        <taxon>Actinomycetota</taxon>
        <taxon>Actinomycetes</taxon>
        <taxon>Motilibacterales</taxon>
        <taxon>Motilibacteraceae</taxon>
        <taxon>Motilibacter</taxon>
    </lineage>
</organism>
<dbReference type="InterPro" id="IPR001509">
    <property type="entry name" value="Epimerase_deHydtase"/>
</dbReference>
<proteinExistence type="predicted"/>
<comment type="caution">
    <text evidence="2">The sequence shown here is derived from an EMBL/GenBank/DDBJ whole genome shotgun (WGS) entry which is preliminary data.</text>
</comment>
<dbReference type="PANTHER" id="PTHR48079">
    <property type="entry name" value="PROTEIN YEEZ"/>
    <property type="match status" value="1"/>
</dbReference>
<reference evidence="2 3" key="1">
    <citation type="submission" date="2020-03" db="EMBL/GenBank/DDBJ databases">
        <title>Two novel Motilibacter sp.</title>
        <authorList>
            <person name="Liu S."/>
        </authorList>
    </citation>
    <scope>NUCLEOTIDE SEQUENCE [LARGE SCALE GENOMIC DNA]</scope>
    <source>
        <strain evidence="2 3">E257</strain>
    </source>
</reference>
<feature type="non-terminal residue" evidence="2">
    <location>
        <position position="152"/>
    </location>
</feature>
<dbReference type="SUPFAM" id="SSF51735">
    <property type="entry name" value="NAD(P)-binding Rossmann-fold domains"/>
    <property type="match status" value="1"/>
</dbReference>
<evidence type="ECO:0000313" key="3">
    <source>
        <dbReference type="Proteomes" id="UP000800981"/>
    </source>
</evidence>
<keyword evidence="3" id="KW-1185">Reference proteome</keyword>
<evidence type="ECO:0000259" key="1">
    <source>
        <dbReference type="Pfam" id="PF01370"/>
    </source>
</evidence>
<feature type="domain" description="NAD-dependent epimerase/dehydratase" evidence="1">
    <location>
        <begin position="3"/>
        <end position="146"/>
    </location>
</feature>
<dbReference type="EMBL" id="JAANNP010000185">
    <property type="protein sequence ID" value="NHC16489.1"/>
    <property type="molecule type" value="Genomic_DNA"/>
</dbReference>
<dbReference type="InterPro" id="IPR051783">
    <property type="entry name" value="NAD(P)-dependent_oxidoreduct"/>
</dbReference>
<gene>
    <name evidence="2" type="ORF">G9H71_22130</name>
</gene>
<evidence type="ECO:0000313" key="2">
    <source>
        <dbReference type="EMBL" id="NHC16489.1"/>
    </source>
</evidence>
<dbReference type="Pfam" id="PF01370">
    <property type="entry name" value="Epimerase"/>
    <property type="match status" value="1"/>
</dbReference>